<evidence type="ECO:0008006" key="9">
    <source>
        <dbReference type="Google" id="ProtNLM"/>
    </source>
</evidence>
<proteinExistence type="inferred from homology"/>
<feature type="transmembrane region" description="Helical" evidence="6">
    <location>
        <begin position="78"/>
        <end position="99"/>
    </location>
</feature>
<evidence type="ECO:0000256" key="4">
    <source>
        <dbReference type="ARBA" id="ARBA00022989"/>
    </source>
</evidence>
<feature type="transmembrane region" description="Helical" evidence="6">
    <location>
        <begin position="130"/>
        <end position="149"/>
    </location>
</feature>
<keyword evidence="4 6" id="KW-1133">Transmembrane helix</keyword>
<dbReference type="GO" id="GO:0016020">
    <property type="term" value="C:membrane"/>
    <property type="evidence" value="ECO:0007669"/>
    <property type="project" value="UniProtKB-SubCell"/>
</dbReference>
<evidence type="ECO:0000313" key="7">
    <source>
        <dbReference type="EMBL" id="KAK7693633.1"/>
    </source>
</evidence>
<comment type="similarity">
    <text evidence="2">Belongs to the FUN14 family.</text>
</comment>
<organism evidence="7 8">
    <name type="scientific">Cerrena zonata</name>
    <dbReference type="NCBI Taxonomy" id="2478898"/>
    <lineage>
        <taxon>Eukaryota</taxon>
        <taxon>Fungi</taxon>
        <taxon>Dikarya</taxon>
        <taxon>Basidiomycota</taxon>
        <taxon>Agaricomycotina</taxon>
        <taxon>Agaricomycetes</taxon>
        <taxon>Polyporales</taxon>
        <taxon>Cerrenaceae</taxon>
        <taxon>Cerrena</taxon>
    </lineage>
</organism>
<dbReference type="AlphaFoldDB" id="A0AAW0GTH2"/>
<comment type="caution">
    <text evidence="7">The sequence shown here is derived from an EMBL/GenBank/DDBJ whole genome shotgun (WGS) entry which is preliminary data.</text>
</comment>
<evidence type="ECO:0000256" key="3">
    <source>
        <dbReference type="ARBA" id="ARBA00022692"/>
    </source>
</evidence>
<dbReference type="Pfam" id="PF04930">
    <property type="entry name" value="FUN14"/>
    <property type="match status" value="1"/>
</dbReference>
<protein>
    <recommendedName>
        <fullName evidence="9">FUN14 family-domain-containing protein</fullName>
    </recommendedName>
</protein>
<evidence type="ECO:0000313" key="8">
    <source>
        <dbReference type="Proteomes" id="UP001385951"/>
    </source>
</evidence>
<name>A0AAW0GTH2_9APHY</name>
<accession>A0AAW0GTH2</accession>
<evidence type="ECO:0000256" key="5">
    <source>
        <dbReference type="ARBA" id="ARBA00023136"/>
    </source>
</evidence>
<comment type="subcellular location">
    <subcellularLocation>
        <location evidence="1">Membrane</location>
    </subcellularLocation>
</comment>
<evidence type="ECO:0000256" key="1">
    <source>
        <dbReference type="ARBA" id="ARBA00004370"/>
    </source>
</evidence>
<keyword evidence="3 6" id="KW-0812">Transmembrane</keyword>
<gene>
    <name evidence="7" type="ORF">QCA50_003202</name>
</gene>
<reference evidence="7 8" key="1">
    <citation type="submission" date="2022-09" db="EMBL/GenBank/DDBJ databases">
        <authorList>
            <person name="Palmer J.M."/>
        </authorList>
    </citation>
    <scope>NUCLEOTIDE SEQUENCE [LARGE SCALE GENOMIC DNA]</scope>
    <source>
        <strain evidence="7 8">DSM 7382</strain>
    </source>
</reference>
<dbReference type="InterPro" id="IPR007014">
    <property type="entry name" value="FUN14"/>
</dbReference>
<feature type="transmembrane region" description="Helical" evidence="6">
    <location>
        <begin position="156"/>
        <end position="176"/>
    </location>
</feature>
<dbReference type="EMBL" id="JASBNA010000003">
    <property type="protein sequence ID" value="KAK7693633.1"/>
    <property type="molecule type" value="Genomic_DNA"/>
</dbReference>
<evidence type="ECO:0000256" key="6">
    <source>
        <dbReference type="SAM" id="Phobius"/>
    </source>
</evidence>
<evidence type="ECO:0000256" key="2">
    <source>
        <dbReference type="ARBA" id="ARBA00009160"/>
    </source>
</evidence>
<sequence length="237" mass="25934">MLYTPLFIQSRTACLQRGATKSLTRISPARTFPQSSPQTVTRSQFATINNIKGFNSFLLPRPSSLTLKSRSLLRYRKLYQVTGLAGLGLSLSLLTAPVYCEPVPPNTSNEVPTPPTRSLEDLPPAPKSSVSLYELSFGTTAGICAGVFVKKGAKMAAFVFGGVFVLLQYLGSLNMVRVNWTKIGQRFENLFYTVDAQGTRRAPNVGSLLRWLVDFLTSDFQPRASFIAGFALGLRIG</sequence>
<dbReference type="PANTHER" id="PTHR21346">
    <property type="entry name" value="FUN14 DOMAIN CONTAINING"/>
    <property type="match status" value="1"/>
</dbReference>
<keyword evidence="5 6" id="KW-0472">Membrane</keyword>
<dbReference type="PANTHER" id="PTHR21346:SF10">
    <property type="entry name" value="TRANSMEMBRANE PROTEIN"/>
    <property type="match status" value="1"/>
</dbReference>
<keyword evidence="8" id="KW-1185">Reference proteome</keyword>
<dbReference type="Proteomes" id="UP001385951">
    <property type="component" value="Unassembled WGS sequence"/>
</dbReference>